<accession>A0A0E9PEH2</accession>
<reference evidence="1" key="1">
    <citation type="submission" date="2014-11" db="EMBL/GenBank/DDBJ databases">
        <authorList>
            <person name="Amaro Gonzalez C."/>
        </authorList>
    </citation>
    <scope>NUCLEOTIDE SEQUENCE</scope>
</reference>
<protein>
    <submittedName>
        <fullName evidence="1">Uncharacterized protein</fullName>
    </submittedName>
</protein>
<sequence length="19" mass="2222">MDYPFLVLETVQASWATIH</sequence>
<dbReference type="EMBL" id="GBXM01106102">
    <property type="protein sequence ID" value="JAH02475.1"/>
    <property type="molecule type" value="Transcribed_RNA"/>
</dbReference>
<proteinExistence type="predicted"/>
<evidence type="ECO:0000313" key="1">
    <source>
        <dbReference type="EMBL" id="JAH02475.1"/>
    </source>
</evidence>
<name>A0A0E9PEH2_ANGAN</name>
<dbReference type="AlphaFoldDB" id="A0A0E9PEH2"/>
<organism evidence="1">
    <name type="scientific">Anguilla anguilla</name>
    <name type="common">European freshwater eel</name>
    <name type="synonym">Muraena anguilla</name>
    <dbReference type="NCBI Taxonomy" id="7936"/>
    <lineage>
        <taxon>Eukaryota</taxon>
        <taxon>Metazoa</taxon>
        <taxon>Chordata</taxon>
        <taxon>Craniata</taxon>
        <taxon>Vertebrata</taxon>
        <taxon>Euteleostomi</taxon>
        <taxon>Actinopterygii</taxon>
        <taxon>Neopterygii</taxon>
        <taxon>Teleostei</taxon>
        <taxon>Anguilliformes</taxon>
        <taxon>Anguillidae</taxon>
        <taxon>Anguilla</taxon>
    </lineage>
</organism>
<reference evidence="1" key="2">
    <citation type="journal article" date="2015" name="Fish Shellfish Immunol.">
        <title>Early steps in the European eel (Anguilla anguilla)-Vibrio vulnificus interaction in the gills: Role of the RtxA13 toxin.</title>
        <authorList>
            <person name="Callol A."/>
            <person name="Pajuelo D."/>
            <person name="Ebbesson L."/>
            <person name="Teles M."/>
            <person name="MacKenzie S."/>
            <person name="Amaro C."/>
        </authorList>
    </citation>
    <scope>NUCLEOTIDE SEQUENCE</scope>
</reference>